<dbReference type="FunFam" id="3.40.190.10:FF:000155">
    <property type="entry name" value="Glutamate receptor ionotropic, NMDA 2B"/>
    <property type="match status" value="1"/>
</dbReference>
<keyword evidence="8" id="KW-0675">Receptor</keyword>
<feature type="site" description="Crucial to convey clamshell closure to channel opening" evidence="13">
    <location>
        <position position="85"/>
    </location>
</feature>
<dbReference type="AlphaFoldDB" id="A0A0X3PGT8"/>
<dbReference type="PANTHER" id="PTHR18966">
    <property type="entry name" value="IONOTROPIC GLUTAMATE RECEPTOR"/>
    <property type="match status" value="1"/>
</dbReference>
<feature type="transmembrane region" description="Helical" evidence="15">
    <location>
        <begin position="52"/>
        <end position="77"/>
    </location>
</feature>
<gene>
    <name evidence="17" type="ORF">TR117285</name>
</gene>
<keyword evidence="5 15" id="KW-1133">Transmembrane helix</keyword>
<keyword evidence="9" id="KW-0325">Glycoprotein</keyword>
<keyword evidence="7 15" id="KW-0472">Membrane</keyword>
<dbReference type="PRINTS" id="PR00177">
    <property type="entry name" value="NMDARECEPTOR"/>
</dbReference>
<name>A0A0X3PGT8_SCHSO</name>
<feature type="transmembrane region" description="Helical" evidence="15">
    <location>
        <begin position="239"/>
        <end position="259"/>
    </location>
</feature>
<evidence type="ECO:0000259" key="16">
    <source>
        <dbReference type="SMART" id="SM00079"/>
    </source>
</evidence>
<evidence type="ECO:0000256" key="2">
    <source>
        <dbReference type="ARBA" id="ARBA00022448"/>
    </source>
</evidence>
<organism evidence="17">
    <name type="scientific">Schistocephalus solidus</name>
    <name type="common">Tapeworm</name>
    <dbReference type="NCBI Taxonomy" id="70667"/>
    <lineage>
        <taxon>Eukaryota</taxon>
        <taxon>Metazoa</taxon>
        <taxon>Spiralia</taxon>
        <taxon>Lophotrochozoa</taxon>
        <taxon>Platyhelminthes</taxon>
        <taxon>Cestoda</taxon>
        <taxon>Eucestoda</taxon>
        <taxon>Diphyllobothriidea</taxon>
        <taxon>Diphyllobothriidae</taxon>
        <taxon>Schistocephalus</taxon>
    </lineage>
</organism>
<feature type="disulfide bond" evidence="14">
    <location>
        <begin position="168"/>
        <end position="221"/>
    </location>
</feature>
<keyword evidence="6" id="KW-0406">Ion transport</keyword>
<feature type="domain" description="Ionotropic glutamate receptor C-terminal" evidence="16">
    <location>
        <begin position="12"/>
        <end position="219"/>
    </location>
</feature>
<dbReference type="EMBL" id="GEEE01016769">
    <property type="protein sequence ID" value="JAP46456.1"/>
    <property type="molecule type" value="Transcribed_RNA"/>
</dbReference>
<dbReference type="Pfam" id="PF00060">
    <property type="entry name" value="Lig_chan"/>
    <property type="match status" value="1"/>
</dbReference>
<sequence>MMLMMMMMMMMVFFVTCLERRFTLFRSLWLIWSMLFGAAVSADNPRGMASRFMANIWALFALVFLASYTANLAAFMISKDDFYDLNGINDWRLQQPWNHKPPFRFATIPNGATEENIKINFPEMAVYMRTFNRTTVVEGLKSLKAGEIDAFIYDATVLDYWTSHDDSCRLKTVGNLYAMTGYGIAFPKGSRWLQKVNARILDYEKNGKFQRWKQFWLSGVCKKMNVLGNTNKTLGVRNFISAFILLLCGMIMCAAIFLLEHLFYRVIWPRLWASKRRISWNPEISATGKSGYHQLRIRTQSALSFLLQVHTRTIYAQICCHKFNACKSRPGHLQSNQNFPIRLDEQGTSDDTHTRQA</sequence>
<keyword evidence="4 15" id="KW-0812">Transmembrane</keyword>
<reference evidence="17" key="1">
    <citation type="submission" date="2016-01" db="EMBL/GenBank/DDBJ databases">
        <title>Reference transcriptome for the parasite Schistocephalus solidus: insights into the molecular evolution of parasitism.</title>
        <authorList>
            <person name="Hebert F.O."/>
            <person name="Grambauer S."/>
            <person name="Barber I."/>
            <person name="Landry C.R."/>
            <person name="Aubin-Horth N."/>
        </authorList>
    </citation>
    <scope>NUCLEOTIDE SEQUENCE</scope>
</reference>
<dbReference type="InterPro" id="IPR015683">
    <property type="entry name" value="Ionotropic_Glu_rcpt"/>
</dbReference>
<keyword evidence="14" id="KW-1015">Disulfide bond</keyword>
<evidence type="ECO:0000313" key="17">
    <source>
        <dbReference type="EMBL" id="JAP46456.1"/>
    </source>
</evidence>
<feature type="binding site" evidence="12">
    <location>
        <position position="154"/>
    </location>
    <ligand>
        <name>L-glutamate</name>
        <dbReference type="ChEBI" id="CHEBI:29985"/>
    </ligand>
</feature>
<keyword evidence="3" id="KW-1003">Cell membrane</keyword>
<keyword evidence="2" id="KW-0813">Transport</keyword>
<evidence type="ECO:0000256" key="3">
    <source>
        <dbReference type="ARBA" id="ARBA00022475"/>
    </source>
</evidence>
<evidence type="ECO:0000256" key="9">
    <source>
        <dbReference type="ARBA" id="ARBA00023180"/>
    </source>
</evidence>
<evidence type="ECO:0000256" key="5">
    <source>
        <dbReference type="ARBA" id="ARBA00022989"/>
    </source>
</evidence>
<evidence type="ECO:0000256" key="13">
    <source>
        <dbReference type="PIRSR" id="PIRSR601508-2"/>
    </source>
</evidence>
<evidence type="ECO:0000256" key="12">
    <source>
        <dbReference type="PIRSR" id="PIRSR601508-1"/>
    </source>
</evidence>
<protein>
    <recommendedName>
        <fullName evidence="16">Ionotropic glutamate receptor C-terminal domain-containing protein</fullName>
    </recommendedName>
</protein>
<evidence type="ECO:0000256" key="15">
    <source>
        <dbReference type="SAM" id="Phobius"/>
    </source>
</evidence>
<dbReference type="GO" id="GO:0005886">
    <property type="term" value="C:plasma membrane"/>
    <property type="evidence" value="ECO:0007669"/>
    <property type="project" value="UniProtKB-SubCell"/>
</dbReference>
<dbReference type="GO" id="GO:0015276">
    <property type="term" value="F:ligand-gated monoatomic ion channel activity"/>
    <property type="evidence" value="ECO:0007669"/>
    <property type="project" value="InterPro"/>
</dbReference>
<feature type="binding site" evidence="12">
    <location>
        <position position="113"/>
    </location>
    <ligand>
        <name>L-glutamate</name>
        <dbReference type="ChEBI" id="CHEBI:29985"/>
    </ligand>
</feature>
<keyword evidence="10" id="KW-1071">Ligand-gated ion channel</keyword>
<evidence type="ECO:0000256" key="7">
    <source>
        <dbReference type="ARBA" id="ARBA00023136"/>
    </source>
</evidence>
<dbReference type="Gene3D" id="3.40.190.10">
    <property type="entry name" value="Periplasmic binding protein-like II"/>
    <property type="match status" value="2"/>
</dbReference>
<dbReference type="SMART" id="SM00079">
    <property type="entry name" value="PBPe"/>
    <property type="match status" value="1"/>
</dbReference>
<evidence type="ECO:0000256" key="1">
    <source>
        <dbReference type="ARBA" id="ARBA00004651"/>
    </source>
</evidence>
<evidence type="ECO:0000256" key="8">
    <source>
        <dbReference type="ARBA" id="ARBA00023170"/>
    </source>
</evidence>
<evidence type="ECO:0000256" key="10">
    <source>
        <dbReference type="ARBA" id="ARBA00023286"/>
    </source>
</evidence>
<evidence type="ECO:0000256" key="11">
    <source>
        <dbReference type="ARBA" id="ARBA00023303"/>
    </source>
</evidence>
<proteinExistence type="predicted"/>
<feature type="site" description="Interaction with the cone snail toxin Con-ikot-ikot" evidence="13">
    <location>
        <position position="118"/>
    </location>
</feature>
<comment type="subcellular location">
    <subcellularLocation>
        <location evidence="1">Cell membrane</location>
        <topology evidence="1">Multi-pass membrane protein</topology>
    </subcellularLocation>
</comment>
<keyword evidence="11" id="KW-0407">Ion channel</keyword>
<accession>A0A0X3PGT8</accession>
<evidence type="ECO:0000256" key="14">
    <source>
        <dbReference type="PIRSR" id="PIRSR601508-3"/>
    </source>
</evidence>
<dbReference type="InterPro" id="IPR001320">
    <property type="entry name" value="Iontro_rcpt_C"/>
</dbReference>
<dbReference type="SUPFAM" id="SSF53850">
    <property type="entry name" value="Periplasmic binding protein-like II"/>
    <property type="match status" value="1"/>
</dbReference>
<evidence type="ECO:0000256" key="6">
    <source>
        <dbReference type="ARBA" id="ARBA00023065"/>
    </source>
</evidence>
<evidence type="ECO:0000256" key="4">
    <source>
        <dbReference type="ARBA" id="ARBA00022692"/>
    </source>
</evidence>
<dbReference type="GO" id="GO:0038023">
    <property type="term" value="F:signaling receptor activity"/>
    <property type="evidence" value="ECO:0007669"/>
    <property type="project" value="InterPro"/>
</dbReference>
<dbReference type="InterPro" id="IPR001508">
    <property type="entry name" value="Iono_Glu_rcpt_met"/>
</dbReference>